<keyword evidence="3 8" id="KW-0349">Heme</keyword>
<evidence type="ECO:0000256" key="6">
    <source>
        <dbReference type="ARBA" id="ARBA00023004"/>
    </source>
</evidence>
<evidence type="ECO:0000313" key="10">
    <source>
        <dbReference type="Proteomes" id="UP001276659"/>
    </source>
</evidence>
<dbReference type="GO" id="GO:0005506">
    <property type="term" value="F:iron ion binding"/>
    <property type="evidence" value="ECO:0007669"/>
    <property type="project" value="InterPro"/>
</dbReference>
<evidence type="ECO:0000313" key="9">
    <source>
        <dbReference type="EMBL" id="KAK3171845.1"/>
    </source>
</evidence>
<proteinExistence type="predicted"/>
<comment type="caution">
    <text evidence="9">The sequence shown here is derived from an EMBL/GenBank/DDBJ whole genome shotgun (WGS) entry which is preliminary data.</text>
</comment>
<comment type="pathway">
    <text evidence="2">Secondary metabolite biosynthesis.</text>
</comment>
<sequence>MERLSRQFPNSDSVYYMDMWPFSPPLMVVSSPSTASQAVQQQSLRKPSTLMDLFYPITGGPDLIFMNGEQWKKSRSVFNPGFNPSYLVSQVPAIVEEVVIFKSILQGAGQQGKVFQLDPVTLNLTLDVIARITLDIQLHHQQSPHEFASALQSQMSWLSLGNEFNLFKRWNPARPLVQWYNAYVMDRFLDKELDKHFEPTPGNAPDVKAPRSNRSIIGLSAESYIKERTLGRTDEAMDKAFREFTKTQIRTFLFAGHDTTSSSMCYAYYLISENPSTLAKLRTEHDTIFGEDYTKAESVLAEKPHLINMVPYTTAVIKEALRMFPPSSSIREGSPDCFIVGADGTKYPTDSTLVWVMHQSLHRNPNYWVRPDDFLPERWLVGPNDPLYPIKDAWRPFEFGPRNCLGQELAMLEVKAVLILTCREFNIAAAYDEWDLGHPKNGPKSVKGDRMYQIERVGAHPADGFPCKIQLR</sequence>
<evidence type="ECO:0000256" key="4">
    <source>
        <dbReference type="ARBA" id="ARBA00022723"/>
    </source>
</evidence>
<dbReference type="GO" id="GO:0020037">
    <property type="term" value="F:heme binding"/>
    <property type="evidence" value="ECO:0007669"/>
    <property type="project" value="InterPro"/>
</dbReference>
<dbReference type="InterPro" id="IPR050121">
    <property type="entry name" value="Cytochrome_P450_monoxygenase"/>
</dbReference>
<organism evidence="9 10">
    <name type="scientific">Lepraria neglecta</name>
    <dbReference type="NCBI Taxonomy" id="209136"/>
    <lineage>
        <taxon>Eukaryota</taxon>
        <taxon>Fungi</taxon>
        <taxon>Dikarya</taxon>
        <taxon>Ascomycota</taxon>
        <taxon>Pezizomycotina</taxon>
        <taxon>Lecanoromycetes</taxon>
        <taxon>OSLEUM clade</taxon>
        <taxon>Lecanoromycetidae</taxon>
        <taxon>Lecanorales</taxon>
        <taxon>Lecanorineae</taxon>
        <taxon>Stereocaulaceae</taxon>
        <taxon>Lepraria</taxon>
    </lineage>
</organism>
<evidence type="ECO:0000256" key="8">
    <source>
        <dbReference type="PIRSR" id="PIRSR602401-1"/>
    </source>
</evidence>
<keyword evidence="4 8" id="KW-0479">Metal-binding</keyword>
<name>A0AAD9Z576_9LECA</name>
<dbReference type="CDD" id="cd11051">
    <property type="entry name" value="CYP59-like"/>
    <property type="match status" value="1"/>
</dbReference>
<dbReference type="Pfam" id="PF00067">
    <property type="entry name" value="p450"/>
    <property type="match status" value="1"/>
</dbReference>
<dbReference type="Gene3D" id="1.10.630.10">
    <property type="entry name" value="Cytochrome P450"/>
    <property type="match status" value="1"/>
</dbReference>
<dbReference type="AlphaFoldDB" id="A0AAD9Z576"/>
<dbReference type="SUPFAM" id="SSF48264">
    <property type="entry name" value="Cytochrome P450"/>
    <property type="match status" value="1"/>
</dbReference>
<feature type="binding site" description="axial binding residue" evidence="8">
    <location>
        <position position="404"/>
    </location>
    <ligand>
        <name>heme</name>
        <dbReference type="ChEBI" id="CHEBI:30413"/>
    </ligand>
    <ligandPart>
        <name>Fe</name>
        <dbReference type="ChEBI" id="CHEBI:18248"/>
    </ligandPart>
</feature>
<keyword evidence="5" id="KW-0560">Oxidoreductase</keyword>
<dbReference type="PRINTS" id="PR00385">
    <property type="entry name" value="P450"/>
</dbReference>
<keyword evidence="10" id="KW-1185">Reference proteome</keyword>
<dbReference type="InterPro" id="IPR036396">
    <property type="entry name" value="Cyt_P450_sf"/>
</dbReference>
<dbReference type="Proteomes" id="UP001276659">
    <property type="component" value="Unassembled WGS sequence"/>
</dbReference>
<evidence type="ECO:0000256" key="3">
    <source>
        <dbReference type="ARBA" id="ARBA00022617"/>
    </source>
</evidence>
<dbReference type="EMBL" id="JASNWA010000008">
    <property type="protein sequence ID" value="KAK3171845.1"/>
    <property type="molecule type" value="Genomic_DNA"/>
</dbReference>
<keyword evidence="7" id="KW-0503">Monooxygenase</keyword>
<dbReference type="InterPro" id="IPR001128">
    <property type="entry name" value="Cyt_P450"/>
</dbReference>
<evidence type="ECO:0000256" key="1">
    <source>
        <dbReference type="ARBA" id="ARBA00001971"/>
    </source>
</evidence>
<accession>A0AAD9Z576</accession>
<evidence type="ECO:0000256" key="5">
    <source>
        <dbReference type="ARBA" id="ARBA00023002"/>
    </source>
</evidence>
<dbReference type="PANTHER" id="PTHR24305:SF107">
    <property type="entry name" value="P450, PUTATIVE (EUROFUNG)-RELATED"/>
    <property type="match status" value="1"/>
</dbReference>
<dbReference type="GO" id="GO:0016705">
    <property type="term" value="F:oxidoreductase activity, acting on paired donors, with incorporation or reduction of molecular oxygen"/>
    <property type="evidence" value="ECO:0007669"/>
    <property type="project" value="InterPro"/>
</dbReference>
<protein>
    <recommendedName>
        <fullName evidence="11">Cytochrome P450</fullName>
    </recommendedName>
</protein>
<gene>
    <name evidence="9" type="ORF">OEA41_003929</name>
</gene>
<dbReference type="PRINTS" id="PR00463">
    <property type="entry name" value="EP450I"/>
</dbReference>
<keyword evidence="6 8" id="KW-0408">Iron</keyword>
<evidence type="ECO:0000256" key="2">
    <source>
        <dbReference type="ARBA" id="ARBA00005179"/>
    </source>
</evidence>
<evidence type="ECO:0000256" key="7">
    <source>
        <dbReference type="ARBA" id="ARBA00023033"/>
    </source>
</evidence>
<comment type="cofactor">
    <cofactor evidence="1 8">
        <name>heme</name>
        <dbReference type="ChEBI" id="CHEBI:30413"/>
    </cofactor>
</comment>
<reference evidence="9" key="1">
    <citation type="submission" date="2022-11" db="EMBL/GenBank/DDBJ databases">
        <title>Chromosomal genome sequence assembly and mating type (MAT) locus characterization of the leprose asexual lichenized fungus Lepraria neglecta (Nyl.) Erichsen.</title>
        <authorList>
            <person name="Allen J.L."/>
            <person name="Pfeffer B."/>
        </authorList>
    </citation>
    <scope>NUCLEOTIDE SEQUENCE</scope>
    <source>
        <strain evidence="9">Allen 5258</strain>
    </source>
</reference>
<dbReference type="PANTHER" id="PTHR24305">
    <property type="entry name" value="CYTOCHROME P450"/>
    <property type="match status" value="1"/>
</dbReference>
<dbReference type="InterPro" id="IPR002401">
    <property type="entry name" value="Cyt_P450_E_grp-I"/>
</dbReference>
<dbReference type="GO" id="GO:0004497">
    <property type="term" value="F:monooxygenase activity"/>
    <property type="evidence" value="ECO:0007669"/>
    <property type="project" value="UniProtKB-KW"/>
</dbReference>
<evidence type="ECO:0008006" key="11">
    <source>
        <dbReference type="Google" id="ProtNLM"/>
    </source>
</evidence>